<comment type="caution">
    <text evidence="1">The sequence shown here is derived from an EMBL/GenBank/DDBJ whole genome shotgun (WGS) entry which is preliminary data.</text>
</comment>
<name>A0A8X6WVR4_9ARAC</name>
<proteinExistence type="predicted"/>
<dbReference type="EMBL" id="BMAV01002057">
    <property type="protein sequence ID" value="GFY40721.1"/>
    <property type="molecule type" value="Genomic_DNA"/>
</dbReference>
<dbReference type="AlphaFoldDB" id="A0A8X6WVR4"/>
<organism evidence="1 2">
    <name type="scientific">Trichonephila inaurata madagascariensis</name>
    <dbReference type="NCBI Taxonomy" id="2747483"/>
    <lineage>
        <taxon>Eukaryota</taxon>
        <taxon>Metazoa</taxon>
        <taxon>Ecdysozoa</taxon>
        <taxon>Arthropoda</taxon>
        <taxon>Chelicerata</taxon>
        <taxon>Arachnida</taxon>
        <taxon>Araneae</taxon>
        <taxon>Araneomorphae</taxon>
        <taxon>Entelegynae</taxon>
        <taxon>Araneoidea</taxon>
        <taxon>Nephilidae</taxon>
        <taxon>Trichonephila</taxon>
        <taxon>Trichonephila inaurata</taxon>
    </lineage>
</organism>
<evidence type="ECO:0000313" key="1">
    <source>
        <dbReference type="EMBL" id="GFY40721.1"/>
    </source>
</evidence>
<accession>A0A8X6WVR4</accession>
<evidence type="ECO:0000313" key="2">
    <source>
        <dbReference type="Proteomes" id="UP000886998"/>
    </source>
</evidence>
<protein>
    <submittedName>
        <fullName evidence="1">Uncharacterized protein</fullName>
    </submittedName>
</protein>
<gene>
    <name evidence="1" type="primary">NCL1_33705</name>
    <name evidence="1" type="ORF">TNIN_491041</name>
</gene>
<sequence>MGSESRILYGVTPQTTEKVLPLKANEPKCLVCGVRMRSTNLSLLRKKRVYPEYVLISANEMYEETSVDVIKETAKEDTNPVVLSKEPVNLDDDEIEEVKQKVCFSPNLKASSNVIFVQHHWRKYSQVQREVENLLETAFHPTTTNSAKKRLDLSLE</sequence>
<reference evidence="1" key="1">
    <citation type="submission" date="2020-08" db="EMBL/GenBank/DDBJ databases">
        <title>Multicomponent nature underlies the extraordinary mechanical properties of spider dragline silk.</title>
        <authorList>
            <person name="Kono N."/>
            <person name="Nakamura H."/>
            <person name="Mori M."/>
            <person name="Yoshida Y."/>
            <person name="Ohtoshi R."/>
            <person name="Malay A.D."/>
            <person name="Moran D.A.P."/>
            <person name="Tomita M."/>
            <person name="Numata K."/>
            <person name="Arakawa K."/>
        </authorList>
    </citation>
    <scope>NUCLEOTIDE SEQUENCE</scope>
</reference>
<keyword evidence="2" id="KW-1185">Reference proteome</keyword>
<dbReference type="Proteomes" id="UP000886998">
    <property type="component" value="Unassembled WGS sequence"/>
</dbReference>